<keyword evidence="3 6" id="KW-0238">DNA-binding</keyword>
<proteinExistence type="inferred from homology"/>
<dbReference type="PROSITE" id="PS50931">
    <property type="entry name" value="HTH_LYSR"/>
    <property type="match status" value="1"/>
</dbReference>
<dbReference type="Pfam" id="PF00126">
    <property type="entry name" value="HTH_1"/>
    <property type="match status" value="1"/>
</dbReference>
<dbReference type="FunFam" id="1.10.10.10:FF:000001">
    <property type="entry name" value="LysR family transcriptional regulator"/>
    <property type="match status" value="1"/>
</dbReference>
<dbReference type="SUPFAM" id="SSF46785">
    <property type="entry name" value="Winged helix' DNA-binding domain"/>
    <property type="match status" value="1"/>
</dbReference>
<protein>
    <submittedName>
        <fullName evidence="6">DNA-binding transcriptional LysR family regulator</fullName>
    </submittedName>
</protein>
<evidence type="ECO:0000259" key="5">
    <source>
        <dbReference type="PROSITE" id="PS50931"/>
    </source>
</evidence>
<dbReference type="GO" id="GO:0003700">
    <property type="term" value="F:DNA-binding transcription factor activity"/>
    <property type="evidence" value="ECO:0007669"/>
    <property type="project" value="InterPro"/>
</dbReference>
<keyword evidence="2" id="KW-0805">Transcription regulation</keyword>
<keyword evidence="4" id="KW-0804">Transcription</keyword>
<dbReference type="InterPro" id="IPR036390">
    <property type="entry name" value="WH_DNA-bd_sf"/>
</dbReference>
<keyword evidence="7" id="KW-1185">Reference proteome</keyword>
<dbReference type="Proteomes" id="UP000542813">
    <property type="component" value="Unassembled WGS sequence"/>
</dbReference>
<dbReference type="InterPro" id="IPR005119">
    <property type="entry name" value="LysR_subst-bd"/>
</dbReference>
<dbReference type="Pfam" id="PF03466">
    <property type="entry name" value="LysR_substrate"/>
    <property type="match status" value="1"/>
</dbReference>
<dbReference type="RefSeq" id="WP_184827954.1">
    <property type="nucleotide sequence ID" value="NZ_JACHMM010000001.1"/>
</dbReference>
<comment type="similarity">
    <text evidence="1">Belongs to the LysR transcriptional regulatory family.</text>
</comment>
<dbReference type="PANTHER" id="PTHR30346:SF28">
    <property type="entry name" value="HTH-TYPE TRANSCRIPTIONAL REGULATOR CYNR"/>
    <property type="match status" value="1"/>
</dbReference>
<sequence length="290" mass="32116">MDIEMRLLRSFTVVAEELHFSRAAERLRVSQPALSRQIRDLERRIGADLLVRDTRTVALTECGRLLHREATRLLADLERTVERVRGAGRGDVGHLFVGVIGSSIDSFVVPTLQTVRRRHPRLTFTLIDRPWVEQAAGLENGDDDLAFVRDLPPGAPWTTAHVATEPVCLVVPADHPFAGRALVLRSELPQIAETPFLTNPSWMATHCRDWPFEPRVTDEMGATHGIFSLVRAHFGISFMPASYASWGDDGLSFVPVEGHSSTLVVAWRANRHSAAHDVFLSALPAETAGP</sequence>
<gene>
    <name evidence="6" type="ORF">HD601_005872</name>
</gene>
<feature type="domain" description="HTH lysR-type" evidence="5">
    <location>
        <begin position="3"/>
        <end position="60"/>
    </location>
</feature>
<name>A0A7W9GWE8_9ACTN</name>
<dbReference type="InterPro" id="IPR000847">
    <property type="entry name" value="LysR_HTH_N"/>
</dbReference>
<dbReference type="CDD" id="cd08414">
    <property type="entry name" value="PBP2_LTTR_aromatics_like"/>
    <property type="match status" value="1"/>
</dbReference>
<dbReference type="Gene3D" id="1.10.10.10">
    <property type="entry name" value="Winged helix-like DNA-binding domain superfamily/Winged helix DNA-binding domain"/>
    <property type="match status" value="1"/>
</dbReference>
<organism evidence="6 7">
    <name type="scientific">Jiangella mangrovi</name>
    <dbReference type="NCBI Taxonomy" id="1524084"/>
    <lineage>
        <taxon>Bacteria</taxon>
        <taxon>Bacillati</taxon>
        <taxon>Actinomycetota</taxon>
        <taxon>Actinomycetes</taxon>
        <taxon>Jiangellales</taxon>
        <taxon>Jiangellaceae</taxon>
        <taxon>Jiangella</taxon>
    </lineage>
</organism>
<dbReference type="EMBL" id="JACHMM010000001">
    <property type="protein sequence ID" value="MBB5791297.1"/>
    <property type="molecule type" value="Genomic_DNA"/>
</dbReference>
<accession>A0A7W9GWE8</accession>
<evidence type="ECO:0000313" key="7">
    <source>
        <dbReference type="Proteomes" id="UP000542813"/>
    </source>
</evidence>
<dbReference type="PRINTS" id="PR00039">
    <property type="entry name" value="HTHLYSR"/>
</dbReference>
<evidence type="ECO:0000256" key="3">
    <source>
        <dbReference type="ARBA" id="ARBA00023125"/>
    </source>
</evidence>
<dbReference type="GO" id="GO:0032993">
    <property type="term" value="C:protein-DNA complex"/>
    <property type="evidence" value="ECO:0007669"/>
    <property type="project" value="TreeGrafter"/>
</dbReference>
<evidence type="ECO:0000256" key="1">
    <source>
        <dbReference type="ARBA" id="ARBA00009437"/>
    </source>
</evidence>
<evidence type="ECO:0000256" key="4">
    <source>
        <dbReference type="ARBA" id="ARBA00023163"/>
    </source>
</evidence>
<evidence type="ECO:0000313" key="6">
    <source>
        <dbReference type="EMBL" id="MBB5791297.1"/>
    </source>
</evidence>
<dbReference type="InterPro" id="IPR036388">
    <property type="entry name" value="WH-like_DNA-bd_sf"/>
</dbReference>
<evidence type="ECO:0000256" key="2">
    <source>
        <dbReference type="ARBA" id="ARBA00023015"/>
    </source>
</evidence>
<dbReference type="Gene3D" id="3.40.190.10">
    <property type="entry name" value="Periplasmic binding protein-like II"/>
    <property type="match status" value="2"/>
</dbReference>
<dbReference type="PANTHER" id="PTHR30346">
    <property type="entry name" value="TRANSCRIPTIONAL DUAL REGULATOR HCAR-RELATED"/>
    <property type="match status" value="1"/>
</dbReference>
<dbReference type="GO" id="GO:0003677">
    <property type="term" value="F:DNA binding"/>
    <property type="evidence" value="ECO:0007669"/>
    <property type="project" value="UniProtKB-KW"/>
</dbReference>
<comment type="caution">
    <text evidence="6">The sequence shown here is derived from an EMBL/GenBank/DDBJ whole genome shotgun (WGS) entry which is preliminary data.</text>
</comment>
<dbReference type="SUPFAM" id="SSF53850">
    <property type="entry name" value="Periplasmic binding protein-like II"/>
    <property type="match status" value="1"/>
</dbReference>
<reference evidence="6 7" key="1">
    <citation type="submission" date="2020-08" db="EMBL/GenBank/DDBJ databases">
        <title>Sequencing the genomes of 1000 actinobacteria strains.</title>
        <authorList>
            <person name="Klenk H.-P."/>
        </authorList>
    </citation>
    <scope>NUCLEOTIDE SEQUENCE [LARGE SCALE GENOMIC DNA]</scope>
    <source>
        <strain evidence="6 7">DSM 102122</strain>
    </source>
</reference>
<dbReference type="AlphaFoldDB" id="A0A7W9GWE8"/>